<keyword evidence="1" id="KW-0732">Signal</keyword>
<gene>
    <name evidence="2" type="ORF">Xkoz_01497</name>
</gene>
<dbReference type="Proteomes" id="UP000221101">
    <property type="component" value="Unassembled WGS sequence"/>
</dbReference>
<proteinExistence type="predicted"/>
<dbReference type="EMBL" id="NJCX01000009">
    <property type="protein sequence ID" value="PHM73676.1"/>
    <property type="molecule type" value="Genomic_DNA"/>
</dbReference>
<name>A0A2D0LDA1_9GAMM</name>
<protein>
    <recommendedName>
        <fullName evidence="4">Periplasmic protein</fullName>
    </recommendedName>
</protein>
<sequence length="128" mass="15555">MKIKGTYCLFLILSVWFSNALAFDFSYKNEIPADNKPSKEYLQKRNNLEHRWNMEEMAKDNALAEKREKELKEYDGRFESLGAHHDWYNKQPFNTYSYIQQIQSMQQQHFDQDLQRFRNQTKHIRGIN</sequence>
<evidence type="ECO:0000256" key="1">
    <source>
        <dbReference type="SAM" id="SignalP"/>
    </source>
</evidence>
<dbReference type="AlphaFoldDB" id="A0A2D0LDA1"/>
<evidence type="ECO:0000313" key="3">
    <source>
        <dbReference type="Proteomes" id="UP000221101"/>
    </source>
</evidence>
<organism evidence="2 3">
    <name type="scientific">Xenorhabdus kozodoii</name>
    <dbReference type="NCBI Taxonomy" id="351676"/>
    <lineage>
        <taxon>Bacteria</taxon>
        <taxon>Pseudomonadati</taxon>
        <taxon>Pseudomonadota</taxon>
        <taxon>Gammaproteobacteria</taxon>
        <taxon>Enterobacterales</taxon>
        <taxon>Morganellaceae</taxon>
        <taxon>Xenorhabdus</taxon>
    </lineage>
</organism>
<comment type="caution">
    <text evidence="2">The sequence shown here is derived from an EMBL/GenBank/DDBJ whole genome shotgun (WGS) entry which is preliminary data.</text>
</comment>
<feature type="signal peptide" evidence="1">
    <location>
        <begin position="1"/>
        <end position="22"/>
    </location>
</feature>
<dbReference type="OrthoDB" id="6465179at2"/>
<keyword evidence="3" id="KW-1185">Reference proteome</keyword>
<reference evidence="2 3" key="1">
    <citation type="journal article" date="2017" name="Nat. Microbiol.">
        <title>Natural product diversity associated with the nematode symbionts Photorhabdus and Xenorhabdus.</title>
        <authorList>
            <person name="Tobias N.J."/>
            <person name="Wolff H."/>
            <person name="Djahanschiri B."/>
            <person name="Grundmann F."/>
            <person name="Kronenwerth M."/>
            <person name="Shi Y.M."/>
            <person name="Simonyi S."/>
            <person name="Grun P."/>
            <person name="Shapiro-Ilan D."/>
            <person name="Pidot S.J."/>
            <person name="Stinear T.P."/>
            <person name="Ebersberger I."/>
            <person name="Bode H.B."/>
        </authorList>
    </citation>
    <scope>NUCLEOTIDE SEQUENCE [LARGE SCALE GENOMIC DNA]</scope>
    <source>
        <strain evidence="2 3">DSM 17907</strain>
    </source>
</reference>
<accession>A0A2D0LDA1</accession>
<evidence type="ECO:0008006" key="4">
    <source>
        <dbReference type="Google" id="ProtNLM"/>
    </source>
</evidence>
<dbReference type="RefSeq" id="WP_099141569.1">
    <property type="nucleotide sequence ID" value="NZ_CAWNOR010000130.1"/>
</dbReference>
<evidence type="ECO:0000313" key="2">
    <source>
        <dbReference type="EMBL" id="PHM73676.1"/>
    </source>
</evidence>
<feature type="chain" id="PRO_5012926159" description="Periplasmic protein" evidence="1">
    <location>
        <begin position="23"/>
        <end position="128"/>
    </location>
</feature>